<comment type="caution">
    <text evidence="3">The sequence shown here is derived from an EMBL/GenBank/DDBJ whole genome shotgun (WGS) entry which is preliminary data.</text>
</comment>
<dbReference type="Gene3D" id="3.30.420.240">
    <property type="match status" value="1"/>
</dbReference>
<dbReference type="STRING" id="1211777.BN77_0056"/>
<evidence type="ECO:0000259" key="1">
    <source>
        <dbReference type="Pfam" id="PF03354"/>
    </source>
</evidence>
<feature type="domain" description="Terminase large subunit-like endonuclease" evidence="2">
    <location>
        <begin position="253"/>
        <end position="535"/>
    </location>
</feature>
<gene>
    <name evidence="3" type="ORF">BN77_0056</name>
</gene>
<dbReference type="EMBL" id="CANI01000023">
    <property type="protein sequence ID" value="CCM76265.1"/>
    <property type="molecule type" value="Genomic_DNA"/>
</dbReference>
<dbReference type="InterPro" id="IPR027417">
    <property type="entry name" value="P-loop_NTPase"/>
</dbReference>
<dbReference type="GO" id="GO:0004519">
    <property type="term" value="F:endonuclease activity"/>
    <property type="evidence" value="ECO:0007669"/>
    <property type="project" value="InterPro"/>
</dbReference>
<dbReference type="InterPro" id="IPR046462">
    <property type="entry name" value="TerL_nuclease"/>
</dbReference>
<dbReference type="eggNOG" id="COG4626">
    <property type="taxonomic scope" value="Bacteria"/>
</dbReference>
<keyword evidence="4" id="KW-1185">Reference proteome</keyword>
<reference evidence="3 4" key="1">
    <citation type="journal article" date="2013" name="Genome Announc.">
        <title>Draft Genome Sequence of Rhizobium mesoamericanum STM3625, a Nitrogen-Fixing Symbiont of Mimosa pudica Isolated in French Guiana (South America).</title>
        <authorList>
            <person name="Moulin L."/>
            <person name="Mornico D."/>
            <person name="Melkonian R."/>
            <person name="Klonowska A."/>
        </authorList>
    </citation>
    <scope>NUCLEOTIDE SEQUENCE [LARGE SCALE GENOMIC DNA]</scope>
    <source>
        <strain evidence="3 4">STM3625</strain>
    </source>
</reference>
<dbReference type="InterPro" id="IPR005021">
    <property type="entry name" value="Terminase_largesu-like"/>
</dbReference>
<evidence type="ECO:0000313" key="3">
    <source>
        <dbReference type="EMBL" id="CCM76265.1"/>
    </source>
</evidence>
<dbReference type="HOGENOM" id="CLU_026632_6_0_5"/>
<proteinExistence type="predicted"/>
<organism evidence="3 4">
    <name type="scientific">Rhizobium mesoamericanum STM3625</name>
    <dbReference type="NCBI Taxonomy" id="1211777"/>
    <lineage>
        <taxon>Bacteria</taxon>
        <taxon>Pseudomonadati</taxon>
        <taxon>Pseudomonadota</taxon>
        <taxon>Alphaproteobacteria</taxon>
        <taxon>Hyphomicrobiales</taxon>
        <taxon>Rhizobiaceae</taxon>
        <taxon>Rhizobium/Agrobacterium group</taxon>
        <taxon>Rhizobium</taxon>
    </lineage>
</organism>
<evidence type="ECO:0000313" key="4">
    <source>
        <dbReference type="Proteomes" id="UP000009319"/>
    </source>
</evidence>
<dbReference type="Pfam" id="PF03354">
    <property type="entry name" value="TerL_ATPase"/>
    <property type="match status" value="1"/>
</dbReference>
<dbReference type="Proteomes" id="UP000009319">
    <property type="component" value="Unassembled WGS sequence"/>
</dbReference>
<dbReference type="PANTHER" id="PTHR41287:SF1">
    <property type="entry name" value="PROTEIN YMFN"/>
    <property type="match status" value="1"/>
</dbReference>
<name>K0PXC3_9HYPH</name>
<dbReference type="Gene3D" id="3.40.50.300">
    <property type="entry name" value="P-loop containing nucleotide triphosphate hydrolases"/>
    <property type="match status" value="1"/>
</dbReference>
<dbReference type="Pfam" id="PF20441">
    <property type="entry name" value="TerL_nuclease"/>
    <property type="match status" value="1"/>
</dbReference>
<sequence>MTMTTTRRSRSKPANDNAALVSKAFPNWIYDGTPIDDPFGYGERAVEFLRRLRHPKSTLPGRQFVLDPWQERIVRRIYGPRDEHGRRIVRTVFLMLPRGARKTSLSAALSLLQTIGPEHTPAGESVFAASDRTQAGIAFREAADIIRADKRLVAATKINDAFNAPKQIVLKRDNAVLKTVSSDGGAQHGGTPQFVLADEVHIWKGRDLWEALRTGLSKTPGSLLVIATTAGRGQQNLSFDTYDYARKVARGEIEDPSFLPIIFEPAPDADWRDEAVWHAVNPGLALGYPDLAGLRAMAREAVERPAEREAFKQFHLNCWLDHSAAPFVDMDVYDEGSETIDLAELAGEPCWLGCDLSSSTDLSVILAAFRRGDDYIVAPFFFCPEENLRQRQEASGAPYVRWAAEGLITATPGNVVDFRAVEAKIRDLCDEYDVQEIAFDPALARVILNNLQDDGLPAIEFRQGALSMMPAIAELERAVVAKRLKHGGHPVLRFCFANTEVETNSHGHKVRLKKGKKWLSIDGTVASAMAVLRASLGGSAETGSLYDDDGWQEALAAFS</sequence>
<dbReference type="PANTHER" id="PTHR41287">
    <property type="match status" value="1"/>
</dbReference>
<feature type="domain" description="Terminase large subunit-like ATPase" evidence="1">
    <location>
        <begin position="68"/>
        <end position="246"/>
    </location>
</feature>
<evidence type="ECO:0000259" key="2">
    <source>
        <dbReference type="Pfam" id="PF20441"/>
    </source>
</evidence>
<dbReference type="RefSeq" id="WP_007527260.1">
    <property type="nucleotide sequence ID" value="NZ_HF536772.1"/>
</dbReference>
<dbReference type="AlphaFoldDB" id="K0PXC3"/>
<protein>
    <submittedName>
        <fullName evidence="3">Phage Terminase</fullName>
    </submittedName>
</protein>
<dbReference type="InterPro" id="IPR046461">
    <property type="entry name" value="TerL_ATPase"/>
</dbReference>
<accession>K0PXC3</accession>